<keyword evidence="2" id="KW-0695">RNA-directed DNA polymerase</keyword>
<keyword evidence="2" id="KW-0548">Nucleotidyltransferase</keyword>
<name>A0ABT2MZM7_9CYAN</name>
<keyword evidence="3" id="KW-1185">Reference proteome</keyword>
<sequence length="362" mass="41830">MSRNPQEHFKRTKELAEALTKPDIYDWLSTKGYFPEAYVLPPCFEVTKHPQFTKVYFKPNKPKIDEFQQVHFPKTDLTDRIFGIITPKIHSDIAFKIASEWDIITSCLFHPDNKVCSYSFPIPLDDKNIGEIGKLRSGRMIYEWIEMAENDSASIAFKYKYLIKTDVKNFYPSIYTHSIAWALHGKETIRKQENRYDYSFLGNCLDKLFQSANDGCTNGIPIGPVVSDIVSEIILSGIDRELSKSLLTEGIINDVAIVRFKDDYRILAKTESSGRSTLKILQSALKEYRLELHDGKTEFHSLPNGLFRNWRSEYYNINPETKKNYDYEGFKEVCLSVIKIDKNNPGCGVIDRFLADLVNRKN</sequence>
<reference evidence="2 3" key="1">
    <citation type="journal article" date="2022" name="Front. Microbiol.">
        <title>High genomic differentiation and limited gene flow indicate recent cryptic speciation within the genus Laspinema (cyanobacteria).</title>
        <authorList>
            <person name="Stanojkovic A."/>
            <person name="Skoupy S."/>
            <person name="Skaloud P."/>
            <person name="Dvorak P."/>
        </authorList>
    </citation>
    <scope>NUCLEOTIDE SEQUENCE [LARGE SCALE GENOMIC DNA]</scope>
    <source>
        <strain evidence="2 3">D2a</strain>
    </source>
</reference>
<gene>
    <name evidence="2" type="ORF">NG799_28180</name>
</gene>
<evidence type="ECO:0000259" key="1">
    <source>
        <dbReference type="PROSITE" id="PS50878"/>
    </source>
</evidence>
<organism evidence="2 3">
    <name type="scientific">Laspinema palackyanum D2a</name>
    <dbReference type="NCBI Taxonomy" id="2953684"/>
    <lineage>
        <taxon>Bacteria</taxon>
        <taxon>Bacillati</taxon>
        <taxon>Cyanobacteriota</taxon>
        <taxon>Cyanophyceae</taxon>
        <taxon>Oscillatoriophycideae</taxon>
        <taxon>Oscillatoriales</taxon>
        <taxon>Laspinemataceae</taxon>
        <taxon>Laspinema</taxon>
        <taxon>Laspinema palackyanum</taxon>
    </lineage>
</organism>
<dbReference type="Pfam" id="PF00078">
    <property type="entry name" value="RVT_1"/>
    <property type="match status" value="1"/>
</dbReference>
<feature type="domain" description="Reverse transcriptase" evidence="1">
    <location>
        <begin position="1"/>
        <end position="332"/>
    </location>
</feature>
<dbReference type="InterPro" id="IPR000477">
    <property type="entry name" value="RT_dom"/>
</dbReference>
<evidence type="ECO:0000313" key="2">
    <source>
        <dbReference type="EMBL" id="MCT7970198.1"/>
    </source>
</evidence>
<comment type="caution">
    <text evidence="2">The sequence shown here is derived from an EMBL/GenBank/DDBJ whole genome shotgun (WGS) entry which is preliminary data.</text>
</comment>
<evidence type="ECO:0000313" key="3">
    <source>
        <dbReference type="Proteomes" id="UP001525890"/>
    </source>
</evidence>
<dbReference type="EMBL" id="JAMXFF010000080">
    <property type="protein sequence ID" value="MCT7970198.1"/>
    <property type="molecule type" value="Genomic_DNA"/>
</dbReference>
<dbReference type="CDD" id="cd01646">
    <property type="entry name" value="RT_Bac_retron_I"/>
    <property type="match status" value="1"/>
</dbReference>
<proteinExistence type="predicted"/>
<dbReference type="Proteomes" id="UP001525890">
    <property type="component" value="Unassembled WGS sequence"/>
</dbReference>
<protein>
    <submittedName>
        <fullName evidence="2">RNA-directed DNA polymerase</fullName>
    </submittedName>
</protein>
<keyword evidence="2" id="KW-0808">Transferase</keyword>
<dbReference type="RefSeq" id="WP_368009622.1">
    <property type="nucleotide sequence ID" value="NZ_JAMXFF010000080.1"/>
</dbReference>
<accession>A0ABT2MZM7</accession>
<dbReference type="PROSITE" id="PS50878">
    <property type="entry name" value="RT_POL"/>
    <property type="match status" value="1"/>
</dbReference>
<dbReference type="GO" id="GO:0003964">
    <property type="term" value="F:RNA-directed DNA polymerase activity"/>
    <property type="evidence" value="ECO:0007669"/>
    <property type="project" value="UniProtKB-KW"/>
</dbReference>